<protein>
    <submittedName>
        <fullName evidence="1">Uncharacterized protein</fullName>
    </submittedName>
</protein>
<name>A0A2P5P6Y6_9CHLR</name>
<evidence type="ECO:0000313" key="1">
    <source>
        <dbReference type="EMBL" id="PPD58054.1"/>
    </source>
</evidence>
<dbReference type="EMBL" id="JQAN02000010">
    <property type="protein sequence ID" value="PPD58054.1"/>
    <property type="molecule type" value="Genomic_DNA"/>
</dbReference>
<organism evidence="1 2">
    <name type="scientific">Dehalogenimonas etheniformans</name>
    <dbReference type="NCBI Taxonomy" id="1536648"/>
    <lineage>
        <taxon>Bacteria</taxon>
        <taxon>Bacillati</taxon>
        <taxon>Chloroflexota</taxon>
        <taxon>Dehalococcoidia</taxon>
        <taxon>Dehalococcoidales</taxon>
        <taxon>Dehalococcoidaceae</taxon>
        <taxon>Dehalogenimonas</taxon>
    </lineage>
</organism>
<sequence length="91" mass="10197">MLLLIIVFIIAAIVIIVIGAHNSWIKNCLDDAGPFGSATGLTARKRLGILHLTYVWNEKNRSTETDVTDFSQKQEPAPLSQEWLKSVYRKA</sequence>
<gene>
    <name evidence="1" type="ORF">JP09_007130</name>
</gene>
<proteinExistence type="predicted"/>
<evidence type="ECO:0000313" key="2">
    <source>
        <dbReference type="Proteomes" id="UP000235653"/>
    </source>
</evidence>
<dbReference type="Proteomes" id="UP000235653">
    <property type="component" value="Unassembled WGS sequence"/>
</dbReference>
<keyword evidence="2" id="KW-1185">Reference proteome</keyword>
<comment type="caution">
    <text evidence="1">The sequence shown here is derived from an EMBL/GenBank/DDBJ whole genome shotgun (WGS) entry which is preliminary data.</text>
</comment>
<dbReference type="AlphaFoldDB" id="A0A2P5P6Y6"/>
<reference evidence="1 2" key="1">
    <citation type="journal article" date="2017" name="ISME J.">
        <title>Grape pomace compost harbors organohalide-respiring Dehalogenimonas species with novel reductive dehalogenase genes.</title>
        <authorList>
            <person name="Yang Y."/>
            <person name="Higgins S.A."/>
            <person name="Yan J."/>
            <person name="Simsir B."/>
            <person name="Chourey K."/>
            <person name="Iyer R."/>
            <person name="Hettich R.L."/>
            <person name="Baldwin B."/>
            <person name="Ogles D.M."/>
            <person name="Loffler F.E."/>
        </authorList>
    </citation>
    <scope>NUCLEOTIDE SEQUENCE [LARGE SCALE GENOMIC DNA]</scope>
    <source>
        <strain evidence="1 2">GP</strain>
    </source>
</reference>
<accession>A0A2P5P6Y6</accession>